<name>A0AAY5K6U3_ESOLU</name>
<organism evidence="2 3">
    <name type="scientific">Esox lucius</name>
    <name type="common">Northern pike</name>
    <dbReference type="NCBI Taxonomy" id="8010"/>
    <lineage>
        <taxon>Eukaryota</taxon>
        <taxon>Metazoa</taxon>
        <taxon>Chordata</taxon>
        <taxon>Craniata</taxon>
        <taxon>Vertebrata</taxon>
        <taxon>Euteleostomi</taxon>
        <taxon>Actinopterygii</taxon>
        <taxon>Neopterygii</taxon>
        <taxon>Teleostei</taxon>
        <taxon>Protacanthopterygii</taxon>
        <taxon>Esociformes</taxon>
        <taxon>Esocidae</taxon>
        <taxon>Esox</taxon>
    </lineage>
</organism>
<reference evidence="2" key="3">
    <citation type="submission" date="2025-09" db="UniProtKB">
        <authorList>
            <consortium name="Ensembl"/>
        </authorList>
    </citation>
    <scope>IDENTIFICATION</scope>
</reference>
<reference evidence="2 3" key="1">
    <citation type="submission" date="2020-02" db="EMBL/GenBank/DDBJ databases">
        <title>Esox lucius (northern pike) genome, fEsoLuc1, primary haplotype.</title>
        <authorList>
            <person name="Myers G."/>
            <person name="Karagic N."/>
            <person name="Meyer A."/>
            <person name="Pippel M."/>
            <person name="Reichard M."/>
            <person name="Winkler S."/>
            <person name="Tracey A."/>
            <person name="Sims Y."/>
            <person name="Howe K."/>
            <person name="Rhie A."/>
            <person name="Formenti G."/>
            <person name="Durbin R."/>
            <person name="Fedrigo O."/>
            <person name="Jarvis E.D."/>
        </authorList>
    </citation>
    <scope>NUCLEOTIDE SEQUENCE [LARGE SCALE GENOMIC DNA]</scope>
</reference>
<accession>A0AAY5K6U3</accession>
<reference evidence="2" key="2">
    <citation type="submission" date="2025-08" db="UniProtKB">
        <authorList>
            <consortium name="Ensembl"/>
        </authorList>
    </citation>
    <scope>IDENTIFICATION</scope>
</reference>
<feature type="transmembrane region" description="Helical" evidence="1">
    <location>
        <begin position="194"/>
        <end position="215"/>
    </location>
</feature>
<proteinExistence type="predicted"/>
<keyword evidence="1" id="KW-1133">Transmembrane helix</keyword>
<sequence length="225" mass="25699">MYKASSPSECEDDKCNPLFLTLKNPQISDTDIYVLGAYQDGDDPLGQFSIQVSKKQADTSDTQNNDIPAEDTLFDEEKPQLVTYLDKDNPGQAVAIETGYTDKNTWLDWIRYSAKTHNLSDCIACATARPQLGTMPFPLNPLNDPSGYDCMIQLYLKQTDPNCTSLSLFYPEHHWHRGCKMRSQITRSEKKLNLLYKSWCTLFFTTCLHFFPAIYLEVFFTTGLQ</sequence>
<protein>
    <submittedName>
        <fullName evidence="2">Uncharacterized protein</fullName>
    </submittedName>
</protein>
<keyword evidence="3" id="KW-1185">Reference proteome</keyword>
<dbReference type="Proteomes" id="UP000265140">
    <property type="component" value="Chromosome 24"/>
</dbReference>
<dbReference type="Ensembl" id="ENSELUT00000098971.1">
    <property type="protein sequence ID" value="ENSELUP00000084491.1"/>
    <property type="gene ID" value="ENSELUG00000035678.1"/>
</dbReference>
<dbReference type="AlphaFoldDB" id="A0AAY5K6U3"/>
<evidence type="ECO:0000313" key="2">
    <source>
        <dbReference type="Ensembl" id="ENSELUP00000084491.1"/>
    </source>
</evidence>
<keyword evidence="1" id="KW-0472">Membrane</keyword>
<evidence type="ECO:0000256" key="1">
    <source>
        <dbReference type="SAM" id="Phobius"/>
    </source>
</evidence>
<dbReference type="GeneTree" id="ENSGT00940000177163"/>
<keyword evidence="1" id="KW-0812">Transmembrane</keyword>
<evidence type="ECO:0000313" key="3">
    <source>
        <dbReference type="Proteomes" id="UP000265140"/>
    </source>
</evidence>